<reference evidence="2 3" key="1">
    <citation type="submission" date="2024-02" db="EMBL/GenBank/DDBJ databases">
        <title>Microbulbifer aestuariivivens NBRC 112533.</title>
        <authorList>
            <person name="Ichikawa N."/>
            <person name="Katano-Makiyama Y."/>
            <person name="Hidaka K."/>
        </authorList>
    </citation>
    <scope>NUCLEOTIDE SEQUENCE [LARGE SCALE GENOMIC DNA]</scope>
    <source>
        <strain evidence="2 3">NBRC 112533</strain>
    </source>
</reference>
<keyword evidence="1" id="KW-0732">Signal</keyword>
<comment type="caution">
    <text evidence="2">The sequence shown here is derived from an EMBL/GenBank/DDBJ whole genome shotgun (WGS) entry which is preliminary data.</text>
</comment>
<evidence type="ECO:0000313" key="3">
    <source>
        <dbReference type="Proteomes" id="UP001408594"/>
    </source>
</evidence>
<name>A0ABP9WR61_9GAMM</name>
<evidence type="ECO:0000313" key="2">
    <source>
        <dbReference type="EMBL" id="GAA5525599.1"/>
    </source>
</evidence>
<gene>
    <name evidence="2" type="ORF">Maes01_02170</name>
</gene>
<accession>A0ABP9WR61</accession>
<organism evidence="2 3">
    <name type="scientific">Microbulbifer aestuariivivens</name>
    <dbReference type="NCBI Taxonomy" id="1908308"/>
    <lineage>
        <taxon>Bacteria</taxon>
        <taxon>Pseudomonadati</taxon>
        <taxon>Pseudomonadota</taxon>
        <taxon>Gammaproteobacteria</taxon>
        <taxon>Cellvibrionales</taxon>
        <taxon>Microbulbiferaceae</taxon>
        <taxon>Microbulbifer</taxon>
    </lineage>
</organism>
<proteinExistence type="predicted"/>
<feature type="signal peptide" evidence="1">
    <location>
        <begin position="1"/>
        <end position="26"/>
    </location>
</feature>
<dbReference type="EMBL" id="BAABRT010000017">
    <property type="protein sequence ID" value="GAA5525599.1"/>
    <property type="molecule type" value="Genomic_DNA"/>
</dbReference>
<dbReference type="Proteomes" id="UP001408594">
    <property type="component" value="Unassembled WGS sequence"/>
</dbReference>
<feature type="chain" id="PRO_5046496788" evidence="1">
    <location>
        <begin position="27"/>
        <end position="166"/>
    </location>
</feature>
<protein>
    <submittedName>
        <fullName evidence="2">Uncharacterized protein</fullName>
    </submittedName>
</protein>
<keyword evidence="3" id="KW-1185">Reference proteome</keyword>
<evidence type="ECO:0000256" key="1">
    <source>
        <dbReference type="SAM" id="SignalP"/>
    </source>
</evidence>
<sequence>MKHISSLLQRTLCLLSLLIFCSASYAKPHPPYLTESYCEGLVEQFVGSSMRSLNSYVNQHFNLEYRGGIRNTIHFLDQRIEWLTECNDYLEDTSESTVFYNEGLTQDIFAAIQALSRELQHVQDGVEYSDETGTNNPTPFIKQRYDELAQLVERYHTRVLLDKQFE</sequence>
<dbReference type="RefSeq" id="WP_345551418.1">
    <property type="nucleotide sequence ID" value="NZ_BAABRT010000017.1"/>
</dbReference>